<proteinExistence type="predicted"/>
<protein>
    <submittedName>
        <fullName evidence="1">Uncharacterized protein</fullName>
    </submittedName>
</protein>
<organism evidence="1 2">
    <name type="scientific">Paraburkholderia bryophila</name>
    <dbReference type="NCBI Taxonomy" id="420952"/>
    <lineage>
        <taxon>Bacteria</taxon>
        <taxon>Pseudomonadati</taxon>
        <taxon>Pseudomonadota</taxon>
        <taxon>Betaproteobacteria</taxon>
        <taxon>Burkholderiales</taxon>
        <taxon>Burkholderiaceae</taxon>
        <taxon>Paraburkholderia</taxon>
    </lineage>
</organism>
<dbReference type="AlphaFoldDB" id="A0A329BG94"/>
<dbReference type="EMBL" id="QLTK01000029">
    <property type="protein sequence ID" value="RAS21339.1"/>
    <property type="molecule type" value="Genomic_DNA"/>
</dbReference>
<dbReference type="Proteomes" id="UP000248918">
    <property type="component" value="Unassembled WGS sequence"/>
</dbReference>
<comment type="caution">
    <text evidence="1">The sequence shown here is derived from an EMBL/GenBank/DDBJ whole genome shotgun (WGS) entry which is preliminary data.</text>
</comment>
<reference evidence="1 2" key="1">
    <citation type="submission" date="2018-06" db="EMBL/GenBank/DDBJ databases">
        <title>Genomic Encyclopedia of Type Strains, Phase III (KMG-III): the genomes of soil and plant-associated and newly described type strains.</title>
        <authorList>
            <person name="Whitman W."/>
        </authorList>
    </citation>
    <scope>NUCLEOTIDE SEQUENCE [LARGE SCALE GENOMIC DNA]</scope>
    <source>
        <strain evidence="1 2">LMG 23644</strain>
    </source>
</reference>
<gene>
    <name evidence="1" type="ORF">BX591_12926</name>
</gene>
<evidence type="ECO:0000313" key="1">
    <source>
        <dbReference type="EMBL" id="RAS21339.1"/>
    </source>
</evidence>
<dbReference type="RefSeq" id="WP_111934786.1">
    <property type="nucleotide sequence ID" value="NZ_CADFFP010000028.1"/>
</dbReference>
<sequence>MCAICDFKIEFDVSHPHALGVAVATRDAIDAGKLPERLFDGPLGNMKMRAAAIDALKDLQRQMEAVVPSSELIALPDFYVLLIENATWGFFRATESGFDSDVVPDVPDVTAERQSDRAIVLVSAETTMRSMLDNRFSLQFALSLGLIALDAGEDDRMALLTMLERALAALPSTVSG</sequence>
<evidence type="ECO:0000313" key="2">
    <source>
        <dbReference type="Proteomes" id="UP000248918"/>
    </source>
</evidence>
<name>A0A329BG94_9BURK</name>
<dbReference type="OrthoDB" id="9095835at2"/>
<accession>A0A329BG94</accession>